<feature type="signal peptide" evidence="1">
    <location>
        <begin position="1"/>
        <end position="31"/>
    </location>
</feature>
<dbReference type="AlphaFoldDB" id="A0A420WJ41"/>
<dbReference type="PROSITE" id="PS51257">
    <property type="entry name" value="PROKAR_LIPOPROTEIN"/>
    <property type="match status" value="1"/>
</dbReference>
<evidence type="ECO:0000256" key="1">
    <source>
        <dbReference type="SAM" id="SignalP"/>
    </source>
</evidence>
<accession>A0A420WJ41</accession>
<dbReference type="InParanoid" id="A0A420WJ41"/>
<dbReference type="Pfam" id="PF11172">
    <property type="entry name" value="DUF2959"/>
    <property type="match status" value="1"/>
</dbReference>
<reference evidence="2 3" key="1">
    <citation type="submission" date="2018-10" db="EMBL/GenBank/DDBJ databases">
        <title>Genomic Encyclopedia of Type Strains, Phase IV (KMG-IV): sequencing the most valuable type-strain genomes for metagenomic binning, comparative biology and taxonomic classification.</title>
        <authorList>
            <person name="Goeker M."/>
        </authorList>
    </citation>
    <scope>NUCLEOTIDE SEQUENCE [LARGE SCALE GENOMIC DNA]</scope>
    <source>
        <strain evidence="2 3">DSM 22008</strain>
    </source>
</reference>
<keyword evidence="1" id="KW-0732">Signal</keyword>
<protein>
    <submittedName>
        <fullName evidence="2">DUF2959 family protein</fullName>
    </submittedName>
</protein>
<evidence type="ECO:0000313" key="2">
    <source>
        <dbReference type="EMBL" id="RKQ70949.1"/>
    </source>
</evidence>
<gene>
    <name evidence="2" type="ORF">DES40_0256</name>
</gene>
<evidence type="ECO:0000313" key="3">
    <source>
        <dbReference type="Proteomes" id="UP000282211"/>
    </source>
</evidence>
<dbReference type="EMBL" id="RBII01000001">
    <property type="protein sequence ID" value="RKQ70949.1"/>
    <property type="molecule type" value="Genomic_DNA"/>
</dbReference>
<organism evidence="2 3">
    <name type="scientific">Litorimonas taeanensis</name>
    <dbReference type="NCBI Taxonomy" id="568099"/>
    <lineage>
        <taxon>Bacteria</taxon>
        <taxon>Pseudomonadati</taxon>
        <taxon>Pseudomonadota</taxon>
        <taxon>Alphaproteobacteria</taxon>
        <taxon>Maricaulales</taxon>
        <taxon>Robiginitomaculaceae</taxon>
    </lineage>
</organism>
<dbReference type="Proteomes" id="UP000282211">
    <property type="component" value="Unassembled WGS sequence"/>
</dbReference>
<feature type="chain" id="PRO_5019551583" evidence="1">
    <location>
        <begin position="32"/>
        <end position="223"/>
    </location>
</feature>
<dbReference type="InterPro" id="IPR021342">
    <property type="entry name" value="DUF2959"/>
</dbReference>
<sequence length="223" mass="24580">MTHTFKTISRTLMGCVALCILPTMTTGCATAAYNIQERFGIEKRDILVDRVASAAESQADAKEEFVDALTAFRAIVAVDGGALEDAYDDMSKAYDRADSQADKARSRVEAVKKVARDLFKEWESELGQYSDAGLRRASEQQLRDTQDRYEILADKMDAATASMDPVLSVFKDRVLYLKHNLNARAISAIDTETATLESDVARLIADMEQSISAADAFIQEMNG</sequence>
<keyword evidence="3" id="KW-1185">Reference proteome</keyword>
<proteinExistence type="predicted"/>
<comment type="caution">
    <text evidence="2">The sequence shown here is derived from an EMBL/GenBank/DDBJ whole genome shotgun (WGS) entry which is preliminary data.</text>
</comment>
<name>A0A420WJ41_9PROT</name>